<dbReference type="SMART" id="SM00382">
    <property type="entry name" value="AAA"/>
    <property type="match status" value="1"/>
</dbReference>
<feature type="region of interest" description="Disordered" evidence="1">
    <location>
        <begin position="168"/>
        <end position="192"/>
    </location>
</feature>
<evidence type="ECO:0000256" key="1">
    <source>
        <dbReference type="SAM" id="MobiDB-lite"/>
    </source>
</evidence>
<feature type="region of interest" description="Disordered" evidence="1">
    <location>
        <begin position="1"/>
        <end position="156"/>
    </location>
</feature>
<proteinExistence type="predicted"/>
<feature type="region of interest" description="Disordered" evidence="1">
    <location>
        <begin position="360"/>
        <end position="394"/>
    </location>
</feature>
<dbReference type="GeneID" id="92039364"/>
<dbReference type="CDD" id="cd19481">
    <property type="entry name" value="RecA-like_protease"/>
    <property type="match status" value="1"/>
</dbReference>
<dbReference type="PANTHER" id="PTHR46411:SF2">
    <property type="entry name" value="AAA+ ATPASE DOMAIN-CONTAINING PROTEIN"/>
    <property type="match status" value="1"/>
</dbReference>
<dbReference type="Pfam" id="PF22942">
    <property type="entry name" value="DUF7025"/>
    <property type="match status" value="1"/>
</dbReference>
<dbReference type="SUPFAM" id="SSF52540">
    <property type="entry name" value="P-loop containing nucleoside triphosphate hydrolases"/>
    <property type="match status" value="1"/>
</dbReference>
<feature type="compositionally biased region" description="Low complexity" evidence="1">
    <location>
        <begin position="74"/>
        <end position="90"/>
    </location>
</feature>
<gene>
    <name evidence="3" type="ORF">PG997_001989</name>
</gene>
<dbReference type="RefSeq" id="XP_066673600.1">
    <property type="nucleotide sequence ID" value="XM_066806304.1"/>
</dbReference>
<dbReference type="InterPro" id="IPR054289">
    <property type="entry name" value="DUF7025"/>
</dbReference>
<evidence type="ECO:0000313" key="4">
    <source>
        <dbReference type="Proteomes" id="UP001433268"/>
    </source>
</evidence>
<dbReference type="InterPro" id="IPR003593">
    <property type="entry name" value="AAA+_ATPase"/>
</dbReference>
<dbReference type="InterPro" id="IPR027417">
    <property type="entry name" value="P-loop_NTPase"/>
</dbReference>
<dbReference type="Proteomes" id="UP001433268">
    <property type="component" value="Unassembled WGS sequence"/>
</dbReference>
<feature type="compositionally biased region" description="Pro residues" evidence="1">
    <location>
        <begin position="58"/>
        <end position="67"/>
    </location>
</feature>
<name>A0ABR1X883_9PEZI</name>
<sequence length="964" mass="107815">METAQEAGQARISASAAKKRASGTVQNTISEDRTHDSLYETTSLSLAALGRPVSGRPGVPPGGPPTGRPGGVPPGVRANIPPIPNVVPVGRPGGVPPGVRAQPPPSSTLLDFMAGKPPGTSRRKKSRPGSSHIRVTEPSYLSYDSPNGRNGRPFTDQPMVARETNLLEPEDSEAGSVSQKTQTTCQTASGELRSSIADSATLPEEDCPSDETVRLLSKYLGIPDESGANLETLQSYVSYLQSSITSVPETSNQPEALTVYRVFLGKAHKERMYLDKPHWRQGARRKERLLLGDLPITDLSAYLSKQLAISFIIFRDYDVPTTTNSRYEQAAEHTSESIQPVTKYLVDAIKMFLDRFDPQSHVKDSPTTHTVDSSSDSSDSDDSSDDSYRTMEDNNELESCKLTAPYVAIYHSRGEDMDTFMQLLNDQQRVQFQLMLDFVLSEYGSEYAAVDDLIARGKITHGLIQYLFKPGDVMVEGKDQDAQGHLCRSWPQIRKRIPTSNRPWALMLLRGETSQDLPTSISLEIKATHWEFDGSFTSTHQTLEMKKIDFDYDSEREINSLAFRPLDHVDKATTERLRQRGHWFWKCRRPCMISYKGDGDRNLRGAAGGRYMIDMMAYRKLHPKNVGVLRVPSNLKDLNPNMMEQPKPPTNDSIYLVPPNMKGFNLTTKKWLDLQVDNFNEVVWNTGAFETLVLNVKTKRLIQALISDQIEAEKSTDLISGKGNGLIMLLHGGPGTGKTLTAESVAEIAKKPLYPVTCGDIGTEPRAVEEYLESVLYLGKIWGCVVLLDEADVFLEQRSLEDLHRNALVSVFLRVLEYYDGILVLTSNRVGIFDEAFKSRIQLAIHYTSLTVHQRTKIWGNFLVRLKTLNEEGIDFEDLEDHIEELAQHKMNGREIRNVITTARQFARWERKQQNGGAFLLNYKVMDEIIETSGKFDRYIEKLNGGMTQDQLAEDEGLRLASGA</sequence>
<dbReference type="PANTHER" id="PTHR46411">
    <property type="entry name" value="FAMILY ATPASE, PUTATIVE-RELATED"/>
    <property type="match status" value="1"/>
</dbReference>
<dbReference type="InterPro" id="IPR056599">
    <property type="entry name" value="AAA_lid_fung"/>
</dbReference>
<protein>
    <recommendedName>
        <fullName evidence="2">AAA+ ATPase domain-containing protein</fullName>
    </recommendedName>
</protein>
<dbReference type="EMBL" id="JAQQWN010000003">
    <property type="protein sequence ID" value="KAK8091628.1"/>
    <property type="molecule type" value="Genomic_DNA"/>
</dbReference>
<dbReference type="Pfam" id="PF00004">
    <property type="entry name" value="AAA"/>
    <property type="match status" value="1"/>
</dbReference>
<feature type="domain" description="AAA+ ATPase" evidence="2">
    <location>
        <begin position="724"/>
        <end position="851"/>
    </location>
</feature>
<dbReference type="Pfam" id="PF23232">
    <property type="entry name" value="AAA_lid_13"/>
    <property type="match status" value="1"/>
</dbReference>
<keyword evidence="4" id="KW-1185">Reference proteome</keyword>
<evidence type="ECO:0000313" key="3">
    <source>
        <dbReference type="EMBL" id="KAK8091628.1"/>
    </source>
</evidence>
<comment type="caution">
    <text evidence="3">The sequence shown here is derived from an EMBL/GenBank/DDBJ whole genome shotgun (WGS) entry which is preliminary data.</text>
</comment>
<reference evidence="3 4" key="1">
    <citation type="submission" date="2023-01" db="EMBL/GenBank/DDBJ databases">
        <title>Analysis of 21 Apiospora genomes using comparative genomics revels a genus with tremendous synthesis potential of carbohydrate active enzymes and secondary metabolites.</title>
        <authorList>
            <person name="Sorensen T."/>
        </authorList>
    </citation>
    <scope>NUCLEOTIDE SEQUENCE [LARGE SCALE GENOMIC DNA]</scope>
    <source>
        <strain evidence="3 4">CBS 114990</strain>
    </source>
</reference>
<evidence type="ECO:0000259" key="2">
    <source>
        <dbReference type="SMART" id="SM00382"/>
    </source>
</evidence>
<feature type="compositionally biased region" description="Polar residues" evidence="1">
    <location>
        <begin position="175"/>
        <end position="189"/>
    </location>
</feature>
<dbReference type="InterPro" id="IPR003959">
    <property type="entry name" value="ATPase_AAA_core"/>
</dbReference>
<organism evidence="3 4">
    <name type="scientific">Apiospora hydei</name>
    <dbReference type="NCBI Taxonomy" id="1337664"/>
    <lineage>
        <taxon>Eukaryota</taxon>
        <taxon>Fungi</taxon>
        <taxon>Dikarya</taxon>
        <taxon>Ascomycota</taxon>
        <taxon>Pezizomycotina</taxon>
        <taxon>Sordariomycetes</taxon>
        <taxon>Xylariomycetidae</taxon>
        <taxon>Amphisphaeriales</taxon>
        <taxon>Apiosporaceae</taxon>
        <taxon>Apiospora</taxon>
    </lineage>
</organism>
<accession>A0ABR1X883</accession>
<dbReference type="Gene3D" id="3.40.50.300">
    <property type="entry name" value="P-loop containing nucleotide triphosphate hydrolases"/>
    <property type="match status" value="1"/>
</dbReference>